<dbReference type="Gene3D" id="2.30.40.10">
    <property type="entry name" value="Urease, subunit C, domain 1"/>
    <property type="match status" value="1"/>
</dbReference>
<dbReference type="SUPFAM" id="SSF51338">
    <property type="entry name" value="Composite domain of metallo-dependent hydrolases"/>
    <property type="match status" value="1"/>
</dbReference>
<reference evidence="2 3" key="1">
    <citation type="submission" date="2016-10" db="EMBL/GenBank/DDBJ databases">
        <authorList>
            <person name="de Groot N.N."/>
        </authorList>
    </citation>
    <scope>NUCLEOTIDE SEQUENCE [LARGE SCALE GENOMIC DNA]</scope>
    <source>
        <strain evidence="2 3">DSM 44993</strain>
    </source>
</reference>
<evidence type="ECO:0000259" key="1">
    <source>
        <dbReference type="Pfam" id="PF01979"/>
    </source>
</evidence>
<dbReference type="EMBL" id="FOEF01000020">
    <property type="protein sequence ID" value="SEP52395.1"/>
    <property type="molecule type" value="Genomic_DNA"/>
</dbReference>
<keyword evidence="3" id="KW-1185">Reference proteome</keyword>
<dbReference type="GO" id="GO:0016810">
    <property type="term" value="F:hydrolase activity, acting on carbon-nitrogen (but not peptide) bonds"/>
    <property type="evidence" value="ECO:0007669"/>
    <property type="project" value="InterPro"/>
</dbReference>
<dbReference type="Proteomes" id="UP000198582">
    <property type="component" value="Unassembled WGS sequence"/>
</dbReference>
<dbReference type="PANTHER" id="PTHR43135">
    <property type="entry name" value="ALPHA-D-RIBOSE 1-METHYLPHOSPHONATE 5-TRIPHOSPHATE DIPHOSPHATASE"/>
    <property type="match status" value="1"/>
</dbReference>
<dbReference type="Gene3D" id="3.20.20.140">
    <property type="entry name" value="Metal-dependent hydrolases"/>
    <property type="match status" value="1"/>
</dbReference>
<dbReference type="OrthoDB" id="3514520at2"/>
<proteinExistence type="predicted"/>
<dbReference type="PANTHER" id="PTHR43135:SF3">
    <property type="entry name" value="ALPHA-D-RIBOSE 1-METHYLPHOSPHONATE 5-TRIPHOSPHATE DIPHOSPHATASE"/>
    <property type="match status" value="1"/>
</dbReference>
<dbReference type="RefSeq" id="WP_091625595.1">
    <property type="nucleotide sequence ID" value="NZ_FOEF01000020.1"/>
</dbReference>
<dbReference type="InterPro" id="IPR032466">
    <property type="entry name" value="Metal_Hydrolase"/>
</dbReference>
<dbReference type="InterPro" id="IPR051781">
    <property type="entry name" value="Metallo-dep_Hydrolase"/>
</dbReference>
<sequence>MTTPSELLITARWVLRGPRGLRLPHGGVLLRDSVVAAVGPAAEVAAMAGPAATRLVYPHGTVLPGFVDGHVHLSLDGGEDPVDALLRSGPAALEAGVAERARLLLSTGVTTVRDLGDRADAAVRLRDEISAGALPGPRILAASAPLTPPGGHCWFLGGEVSGDQEILAKVRRNAAAGADVIKVMASGGYITAGGAEMRESQFDERQLGLIVAEAGRFGLPVAAHAHGIASIVAAANAGVRTVEHCLWLDEDDRVTRPEKHVRALAEQGIAACCTVSGHDWRRKVETEGEAAARAFYGRIGWMHERGVPLIVGTDAGIHAAVFDDFVGTLELYEWLGFSAEAIVELATAESARLLGIGDRTGQLTPGYRADLVVVDGDPLTDLSALRAVRLVVANGRSRAPAGLPPEAGR</sequence>
<name>A0A1H8YJQ8_9PSEU</name>
<evidence type="ECO:0000313" key="2">
    <source>
        <dbReference type="EMBL" id="SEP52395.1"/>
    </source>
</evidence>
<evidence type="ECO:0000313" key="3">
    <source>
        <dbReference type="Proteomes" id="UP000198582"/>
    </source>
</evidence>
<dbReference type="STRING" id="394193.SAMN04489732_12058"/>
<dbReference type="InterPro" id="IPR011059">
    <property type="entry name" value="Metal-dep_hydrolase_composite"/>
</dbReference>
<gene>
    <name evidence="2" type="ORF">SAMN04489732_12058</name>
</gene>
<dbReference type="InterPro" id="IPR006680">
    <property type="entry name" value="Amidohydro-rel"/>
</dbReference>
<dbReference type="AlphaFoldDB" id="A0A1H8YJQ8"/>
<dbReference type="Pfam" id="PF01979">
    <property type="entry name" value="Amidohydro_1"/>
    <property type="match status" value="1"/>
</dbReference>
<accession>A0A1H8YJQ8</accession>
<organism evidence="2 3">
    <name type="scientific">Amycolatopsis saalfeldensis</name>
    <dbReference type="NCBI Taxonomy" id="394193"/>
    <lineage>
        <taxon>Bacteria</taxon>
        <taxon>Bacillati</taxon>
        <taxon>Actinomycetota</taxon>
        <taxon>Actinomycetes</taxon>
        <taxon>Pseudonocardiales</taxon>
        <taxon>Pseudonocardiaceae</taxon>
        <taxon>Amycolatopsis</taxon>
    </lineage>
</organism>
<dbReference type="SUPFAM" id="SSF51556">
    <property type="entry name" value="Metallo-dependent hydrolases"/>
    <property type="match status" value="1"/>
</dbReference>
<protein>
    <submittedName>
        <fullName evidence="2">Imidazolonepropionase</fullName>
    </submittedName>
</protein>
<feature type="domain" description="Amidohydrolase-related" evidence="1">
    <location>
        <begin position="61"/>
        <end position="396"/>
    </location>
</feature>